<feature type="transmembrane region" description="Helical" evidence="12">
    <location>
        <begin position="1684"/>
        <end position="1706"/>
    </location>
</feature>
<keyword evidence="6 12" id="KW-0812">Transmembrane</keyword>
<dbReference type="GO" id="GO:0006075">
    <property type="term" value="P:(1-&gt;3)-beta-D-glucan biosynthetic process"/>
    <property type="evidence" value="ECO:0007669"/>
    <property type="project" value="InterPro"/>
</dbReference>
<keyword evidence="7 12" id="KW-1133">Transmembrane helix</keyword>
<evidence type="ECO:0000259" key="13">
    <source>
        <dbReference type="SMART" id="SM01205"/>
    </source>
</evidence>
<evidence type="ECO:0000256" key="10">
    <source>
        <dbReference type="ARBA" id="ARBA00047777"/>
    </source>
</evidence>
<feature type="transmembrane region" description="Helical" evidence="12">
    <location>
        <begin position="1510"/>
        <end position="1531"/>
    </location>
</feature>
<keyword evidence="5" id="KW-0808">Transferase</keyword>
<dbReference type="EMBL" id="JAEUBD010000095">
    <property type="protein sequence ID" value="KAH3677699.1"/>
    <property type="molecule type" value="Genomic_DNA"/>
</dbReference>
<feature type="domain" description="1,3-beta-glucan synthase component FKS1-like" evidence="13">
    <location>
        <begin position="248"/>
        <end position="361"/>
    </location>
</feature>
<dbReference type="SMART" id="SM01205">
    <property type="entry name" value="FKS1_dom1"/>
    <property type="match status" value="1"/>
</dbReference>
<feature type="transmembrane region" description="Helical" evidence="12">
    <location>
        <begin position="482"/>
        <end position="505"/>
    </location>
</feature>
<dbReference type="PANTHER" id="PTHR12741:SF15">
    <property type="entry name" value="1,3-BETA-GLUCAN SYNTHASE COMPONENT FKS3"/>
    <property type="match status" value="1"/>
</dbReference>
<dbReference type="Pfam" id="PF14288">
    <property type="entry name" value="FKS1_dom1"/>
    <property type="match status" value="1"/>
</dbReference>
<dbReference type="Pfam" id="PF02364">
    <property type="entry name" value="Glucan_synthase"/>
    <property type="match status" value="1"/>
</dbReference>
<feature type="transmembrane region" description="Helical" evidence="12">
    <location>
        <begin position="1588"/>
        <end position="1610"/>
    </location>
</feature>
<dbReference type="EC" id="2.4.1.34" evidence="3"/>
<dbReference type="Pfam" id="PF23605">
    <property type="entry name" value="FKS1_dom2"/>
    <property type="match status" value="1"/>
</dbReference>
<proteinExistence type="inferred from homology"/>
<feature type="transmembrane region" description="Helical" evidence="12">
    <location>
        <begin position="1551"/>
        <end position="1576"/>
    </location>
</feature>
<feature type="transmembrane region" description="Helical" evidence="12">
    <location>
        <begin position="1391"/>
        <end position="1411"/>
    </location>
</feature>
<feature type="region of interest" description="Disordered" evidence="11">
    <location>
        <begin position="28"/>
        <end position="54"/>
    </location>
</feature>
<feature type="transmembrane region" description="Helical" evidence="12">
    <location>
        <begin position="1417"/>
        <end position="1435"/>
    </location>
</feature>
<evidence type="ECO:0000256" key="6">
    <source>
        <dbReference type="ARBA" id="ARBA00022692"/>
    </source>
</evidence>
<protein>
    <recommendedName>
        <fullName evidence="3">1,3-beta-glucan synthase</fullName>
        <ecNumber evidence="3">2.4.1.34</ecNumber>
    </recommendedName>
    <alternativeName>
        <fullName evidence="9">1,3-beta-D-glucan-UDP glucosyltransferase</fullName>
    </alternativeName>
</protein>
<evidence type="ECO:0000313" key="15">
    <source>
        <dbReference type="Proteomes" id="UP000788993"/>
    </source>
</evidence>
<evidence type="ECO:0000256" key="5">
    <source>
        <dbReference type="ARBA" id="ARBA00022679"/>
    </source>
</evidence>
<evidence type="ECO:0000256" key="12">
    <source>
        <dbReference type="SAM" id="Phobius"/>
    </source>
</evidence>
<evidence type="ECO:0000256" key="8">
    <source>
        <dbReference type="ARBA" id="ARBA00023136"/>
    </source>
</evidence>
<evidence type="ECO:0000256" key="3">
    <source>
        <dbReference type="ARBA" id="ARBA00012589"/>
    </source>
</evidence>
<comment type="caution">
    <text evidence="14">The sequence shown here is derived from an EMBL/GenBank/DDBJ whole genome shotgun (WGS) entry which is preliminary data.</text>
</comment>
<organism evidence="14 15">
    <name type="scientific">Ogataea polymorpha</name>
    <dbReference type="NCBI Taxonomy" id="460523"/>
    <lineage>
        <taxon>Eukaryota</taxon>
        <taxon>Fungi</taxon>
        <taxon>Dikarya</taxon>
        <taxon>Ascomycota</taxon>
        <taxon>Saccharomycotina</taxon>
        <taxon>Pichiomycetes</taxon>
        <taxon>Pichiales</taxon>
        <taxon>Pichiaceae</taxon>
        <taxon>Ogataea</taxon>
    </lineage>
</organism>
<evidence type="ECO:0000256" key="7">
    <source>
        <dbReference type="ARBA" id="ARBA00022989"/>
    </source>
</evidence>
<feature type="transmembrane region" description="Helical" evidence="12">
    <location>
        <begin position="1245"/>
        <end position="1264"/>
    </location>
</feature>
<dbReference type="GO" id="GO:0005886">
    <property type="term" value="C:plasma membrane"/>
    <property type="evidence" value="ECO:0007669"/>
    <property type="project" value="TreeGrafter"/>
</dbReference>
<dbReference type="PANTHER" id="PTHR12741">
    <property type="entry name" value="LYST-INTERACTING PROTEIN LIP5 DOPAMINE RESPONSIVE PROTEIN DRG-1"/>
    <property type="match status" value="1"/>
</dbReference>
<dbReference type="GO" id="GO:0051278">
    <property type="term" value="P:fungal-type cell wall polysaccharide biosynthetic process"/>
    <property type="evidence" value="ECO:0007669"/>
    <property type="project" value="TreeGrafter"/>
</dbReference>
<comment type="subcellular location">
    <subcellularLocation>
        <location evidence="1">Membrane</location>
        <topology evidence="1">Multi-pass membrane protein</topology>
    </subcellularLocation>
</comment>
<feature type="transmembrane region" description="Helical" evidence="12">
    <location>
        <begin position="1304"/>
        <end position="1324"/>
    </location>
</feature>
<sequence length="1821" mass="210512">MQFVAANQESEDQQFYDAIYQQDLLRQDYEGQNEPQELESNYPPDVLGRQRQQQPQISYADSNWQYMQQQQHQSNWGYYPNQFSAPEPAAEEPKMLPPISDDPYYSWTSDEEAPITKDQIYDIFMELKNTFGFQRSSALNMYDHLMIQLDSKASRMPAPHALLLLHADYIGGENANYRKWYLSAMVDDDTELSNDVDIKMLKKNKKKKGKPEKSDSSNDLSEPSFHPSKKTDVIEYRWKKRLYDCTPSQMVEHIALYLLIWGEANNMRFCPECLCFIYKCSFDYYQHVKNDESARVVYEEGDYLTRVINPLYNYLRDQQYKLIDGAFVRREKDHHQIIGYDDMNQLFWYSKNLQRMITTDGTKLMDLPKHERYKKLGNIKWKKAFYKTYKERRTWWHLATNFSRIWIIHVSVFWYYSSFNSPTLYTHNYIQLLNNQPTPQARFSIMALGGTISCLIQIIATISEWAFVPRLWPGAKHLFRRLVLLMIITVINFGPSVFILGMIPLNTVSRLAYILSIVQLVISILTTLWFAVQPLGSLFEFSLNKRAKGYDASKVFTSSFPKLSSRGSVLSIMLWILVFSAKFVESYFFLTLSLRDPIRNLSIIDYSRCHGEAYFGTILCRNQGKFVLTLMILTDLVLFFLDTYLWYIIWNCAFSLSLSFFSGISILSPWRNVFSRLPQRIYSKLLSTADMEVKFKPSTLASQVWNAIVISLYREHLLSVDHVHRLIYDQIPDESDGKTALRTPTFFLFQDDSTTTLQDFFVPNSEAERRISFFAQSLSTPIPEPIPVEAMPTFTVLIPHYSEKILLGLKEIIKEDPSSKISLLEYLKHMLPHEWDYFVRDTKIISYSEGEKMPGATVKSEKDFIENKISDLPLYCIGYKSSAPEYVLRTRIWATLRSQTLYRTVSGFMNYRKAIKLLHKVENPEMIEMFGGSSNAEEYLNSIADRKFRLLVSMQRYQKFTEQEKSDVKVLLNAYPEVYIASLEQEVPEGGSEAEIKYYSVLYQSDEKKNGELKQIYRIKLSGNPILGDGKSDNQNHCLVFYRGEYIQVIDANQDNYLEECLKIRSVLSEFEEMDYDTTNPYIPSVPNTGNAPVAIIGAREYIFSENTGVLGDVAAAKEQTFGTLFARTLAAIGGKLHYGHPDFLNAVFMTTRGGISKAQKRLHLNEDIYAGMNAVTRGGRIKHCDYYQCGKGRDLGFGTILNFTSKIGGGMGEQMLSREYYYLGTSLPLDRFLSFYYAHPGFHINNLFIMLSLQLFLLVMVNLGSMNHESIACIYDKDVPITDLQIPVGCQNLQPVLDWVTRYVLSIFICFFISFVPLVFHELSERGAWKAFSRLFFHFLSLSPLFEVFVCQVYSNSLKNDIVFGGARYISTGRGFAIVRIPFTRLYSTYAISSIYSGTRLFLILLFGTVTMWQPAILWFWITLVSLCLSPFIFNPHQFAWTDFFLDYRDFIRWLSRGNSKWHKNSWIGFTRFSRSKFTGFKRKIMGTNVEQAKYVPVNIHRAPFGNTFFAEVIVPLFQTVCIFMAYTFINAQTGVKDPRPVNSVLRLAIMVFAPLVMNLSILVAIFPLSCFAGPILSICCKKAPNVLAALAHGSAVISHIIVMEVIWFLEGWNFCRFLCAFTCSLYVQRVIFQAVKLMLLTREIKEDYTNRAWWSGKWIGSDLGWYAITQPMRELIVKTVEMSLFAADFAIGHLILIVFTPLLFVPYIDHWHSCMLMWLSPSRYLRGPIYTTTQRKVRAREATKYAFLFFFIILLFAAIVVIPVLVDLTLSDSIAEYVPEDLYGLIQPNRQDNNDTGDKAPSTVLRSKPGVETFSTYWI</sequence>
<evidence type="ECO:0000256" key="1">
    <source>
        <dbReference type="ARBA" id="ARBA00004141"/>
    </source>
</evidence>
<dbReference type="InterPro" id="IPR056261">
    <property type="entry name" value="FKS1-like_dom2"/>
</dbReference>
<dbReference type="InterPro" id="IPR003440">
    <property type="entry name" value="Glyco_trans_48_dom"/>
</dbReference>
<feature type="transmembrane region" description="Helical" evidence="12">
    <location>
        <begin position="1336"/>
        <end position="1355"/>
    </location>
</feature>
<feature type="transmembrane region" description="Helical" evidence="12">
    <location>
        <begin position="1747"/>
        <end position="1768"/>
    </location>
</feature>
<reference evidence="14" key="1">
    <citation type="journal article" date="2021" name="Open Biol.">
        <title>Shared evolutionary footprints suggest mitochondrial oxidative damage underlies multiple complex I losses in fungi.</title>
        <authorList>
            <person name="Schikora-Tamarit M.A."/>
            <person name="Marcet-Houben M."/>
            <person name="Nosek J."/>
            <person name="Gabaldon T."/>
        </authorList>
    </citation>
    <scope>NUCLEOTIDE SEQUENCE</scope>
    <source>
        <strain evidence="14">NCAIM Y.01608</strain>
    </source>
</reference>
<gene>
    <name evidence="14" type="ORF">OGATHE_000353</name>
</gene>
<accession>A0A9P8PUW6</accession>
<feature type="transmembrane region" description="Helical" evidence="12">
    <location>
        <begin position="511"/>
        <end position="532"/>
    </location>
</feature>
<name>A0A9P8PUW6_9ASCO</name>
<keyword evidence="15" id="KW-1185">Reference proteome</keyword>
<evidence type="ECO:0000313" key="14">
    <source>
        <dbReference type="EMBL" id="KAH3677699.1"/>
    </source>
</evidence>
<comment type="catalytic activity">
    <reaction evidence="10">
        <text>[(1-&gt;3)-beta-D-glucosyl](n) + UDP-alpha-D-glucose = [(1-&gt;3)-beta-D-glucosyl](n+1) + UDP + H(+)</text>
        <dbReference type="Rhea" id="RHEA:21476"/>
        <dbReference type="Rhea" id="RHEA-COMP:11146"/>
        <dbReference type="Rhea" id="RHEA-COMP:14303"/>
        <dbReference type="ChEBI" id="CHEBI:15378"/>
        <dbReference type="ChEBI" id="CHEBI:37671"/>
        <dbReference type="ChEBI" id="CHEBI:58223"/>
        <dbReference type="ChEBI" id="CHEBI:58885"/>
        <dbReference type="EC" id="2.4.1.34"/>
    </reaction>
</comment>
<dbReference type="InterPro" id="IPR026899">
    <property type="entry name" value="FKS1-like_dom1"/>
</dbReference>
<dbReference type="Proteomes" id="UP000788993">
    <property type="component" value="Unassembled WGS sequence"/>
</dbReference>
<feature type="transmembrane region" description="Helical" evidence="12">
    <location>
        <begin position="395"/>
        <end position="416"/>
    </location>
</feature>
<evidence type="ECO:0000256" key="11">
    <source>
        <dbReference type="SAM" id="MobiDB-lite"/>
    </source>
</evidence>
<keyword evidence="8 12" id="KW-0472">Membrane</keyword>
<evidence type="ECO:0000256" key="4">
    <source>
        <dbReference type="ARBA" id="ARBA00022676"/>
    </source>
</evidence>
<feature type="transmembrane region" description="Helical" evidence="12">
    <location>
        <begin position="569"/>
        <end position="590"/>
    </location>
</feature>
<feature type="region of interest" description="Disordered" evidence="11">
    <location>
        <begin position="203"/>
        <end position="227"/>
    </location>
</feature>
<comment type="similarity">
    <text evidence="2">Belongs to the glycosyltransferase 48 family.</text>
</comment>
<keyword evidence="4" id="KW-0328">Glycosyltransferase</keyword>
<feature type="transmembrane region" description="Helical" evidence="12">
    <location>
        <begin position="443"/>
        <end position="462"/>
    </location>
</feature>
<evidence type="ECO:0000256" key="2">
    <source>
        <dbReference type="ARBA" id="ARBA00009040"/>
    </source>
</evidence>
<dbReference type="GO" id="GO:0003843">
    <property type="term" value="F:1,3-beta-D-glucan synthase activity"/>
    <property type="evidence" value="ECO:0007669"/>
    <property type="project" value="UniProtKB-EC"/>
</dbReference>
<dbReference type="GO" id="GO:0000148">
    <property type="term" value="C:1,3-beta-D-glucan synthase complex"/>
    <property type="evidence" value="ECO:0007669"/>
    <property type="project" value="InterPro"/>
</dbReference>
<reference evidence="14" key="2">
    <citation type="submission" date="2021-01" db="EMBL/GenBank/DDBJ databases">
        <authorList>
            <person name="Schikora-Tamarit M.A."/>
        </authorList>
    </citation>
    <scope>NUCLEOTIDE SEQUENCE</scope>
    <source>
        <strain evidence="14">NCAIM Y.01608</strain>
    </source>
</reference>
<evidence type="ECO:0000256" key="9">
    <source>
        <dbReference type="ARBA" id="ARBA00031935"/>
    </source>
</evidence>